<dbReference type="PANTHER" id="PTHR46569">
    <property type="entry name" value="E3 UBIQUITIN-PROTEIN LIGASE TRAIP"/>
    <property type="match status" value="1"/>
</dbReference>
<dbReference type="InterPro" id="IPR052639">
    <property type="entry name" value="TRAIP_ubiq-protein_ligase"/>
</dbReference>
<protein>
    <recommendedName>
        <fullName evidence="6">RING-type domain-containing protein</fullName>
    </recommendedName>
</protein>
<dbReference type="SMART" id="SM00184">
    <property type="entry name" value="RING"/>
    <property type="match status" value="1"/>
</dbReference>
<comment type="caution">
    <text evidence="7">The sequence shown here is derived from an EMBL/GenBank/DDBJ whole genome shotgun (WGS) entry which is preliminary data.</text>
</comment>
<dbReference type="InterPro" id="IPR013083">
    <property type="entry name" value="Znf_RING/FYVE/PHD"/>
</dbReference>
<feature type="compositionally biased region" description="Polar residues" evidence="5">
    <location>
        <begin position="334"/>
        <end position="351"/>
    </location>
</feature>
<dbReference type="GO" id="GO:0005634">
    <property type="term" value="C:nucleus"/>
    <property type="evidence" value="ECO:0007669"/>
    <property type="project" value="TreeGrafter"/>
</dbReference>
<accession>A0A9J6C5S9</accession>
<evidence type="ECO:0000256" key="5">
    <source>
        <dbReference type="SAM" id="MobiDB-lite"/>
    </source>
</evidence>
<evidence type="ECO:0000256" key="1">
    <source>
        <dbReference type="ARBA" id="ARBA00022771"/>
    </source>
</evidence>
<evidence type="ECO:0000313" key="8">
    <source>
        <dbReference type="Proteomes" id="UP001107558"/>
    </source>
</evidence>
<feature type="coiled-coil region" evidence="4">
    <location>
        <begin position="66"/>
        <end position="111"/>
    </location>
</feature>
<reference evidence="7" key="1">
    <citation type="submission" date="2021-03" db="EMBL/GenBank/DDBJ databases">
        <title>Chromosome level genome of the anhydrobiotic midge Polypedilum vanderplanki.</title>
        <authorList>
            <person name="Yoshida Y."/>
            <person name="Kikawada T."/>
            <person name="Gusev O."/>
        </authorList>
    </citation>
    <scope>NUCLEOTIDE SEQUENCE</scope>
    <source>
        <strain evidence="7">NIAS01</strain>
        <tissue evidence="7">Whole body or cell culture</tissue>
    </source>
</reference>
<dbReference type="InterPro" id="IPR001841">
    <property type="entry name" value="Znf_RING"/>
</dbReference>
<keyword evidence="1 3" id="KW-0479">Metal-binding</keyword>
<dbReference type="PROSITE" id="PS50089">
    <property type="entry name" value="ZF_RING_2"/>
    <property type="match status" value="1"/>
</dbReference>
<dbReference type="Pfam" id="PF13639">
    <property type="entry name" value="zf-RING_2"/>
    <property type="match status" value="1"/>
</dbReference>
<dbReference type="SUPFAM" id="SSF57850">
    <property type="entry name" value="RING/U-box"/>
    <property type="match status" value="1"/>
</dbReference>
<organism evidence="7 8">
    <name type="scientific">Polypedilum vanderplanki</name>
    <name type="common">Sleeping chironomid midge</name>
    <dbReference type="NCBI Taxonomy" id="319348"/>
    <lineage>
        <taxon>Eukaryota</taxon>
        <taxon>Metazoa</taxon>
        <taxon>Ecdysozoa</taxon>
        <taxon>Arthropoda</taxon>
        <taxon>Hexapoda</taxon>
        <taxon>Insecta</taxon>
        <taxon>Pterygota</taxon>
        <taxon>Neoptera</taxon>
        <taxon>Endopterygota</taxon>
        <taxon>Diptera</taxon>
        <taxon>Nematocera</taxon>
        <taxon>Chironomoidea</taxon>
        <taxon>Chironomidae</taxon>
        <taxon>Chironominae</taxon>
        <taxon>Polypedilum</taxon>
        <taxon>Polypedilum</taxon>
    </lineage>
</organism>
<dbReference type="GO" id="GO:0061630">
    <property type="term" value="F:ubiquitin protein ligase activity"/>
    <property type="evidence" value="ECO:0007669"/>
    <property type="project" value="TreeGrafter"/>
</dbReference>
<sequence>MNIVCIIDAEILTKEDDIVVTPCGHVYHRECISEWISSSRTCPSCRTIISINSLIKIYFENDDTRANDLHNELMKTNEKLSKELKEFRDKANRQEAELIDLKIKHREITEKAKNFERVKQIDDMTLASLRSIKEDSTKEILKLSNQVTLLKLDLLAEKELRRIHQSTLHKLDPQNHNYDVKKVIIEENSELVNDSSILPPWMQFNSISSINQINTGTVPKDKNYVIPAKIQKANCSNENVTSSPKACSYNFNSKRAMKSSTFPPDGQAFSFGLNITTGNCNSLDIKENSHAQKSLPEAAITEKEQSSRFSFGLNNPSNFSSLFRFGSNSNAQEEASTSYSSDINQTSNSSFCLYREPRKSIMKSPRTSER</sequence>
<gene>
    <name evidence="7" type="ORF">PVAND_007149</name>
</gene>
<keyword evidence="8" id="KW-1185">Reference proteome</keyword>
<dbReference type="GO" id="GO:0008270">
    <property type="term" value="F:zinc ion binding"/>
    <property type="evidence" value="ECO:0007669"/>
    <property type="project" value="UniProtKB-KW"/>
</dbReference>
<keyword evidence="1 3" id="KW-0863">Zinc-finger</keyword>
<dbReference type="GO" id="GO:0031297">
    <property type="term" value="P:replication fork processing"/>
    <property type="evidence" value="ECO:0007669"/>
    <property type="project" value="TreeGrafter"/>
</dbReference>
<proteinExistence type="predicted"/>
<keyword evidence="4" id="KW-0175">Coiled coil</keyword>
<dbReference type="PANTHER" id="PTHR46569:SF1">
    <property type="entry name" value="E3 UBIQUITIN-PROTEIN LIGASE RFWD3-RELATED"/>
    <property type="match status" value="1"/>
</dbReference>
<dbReference type="GO" id="GO:0016567">
    <property type="term" value="P:protein ubiquitination"/>
    <property type="evidence" value="ECO:0007669"/>
    <property type="project" value="TreeGrafter"/>
</dbReference>
<evidence type="ECO:0000256" key="2">
    <source>
        <dbReference type="ARBA" id="ARBA00022833"/>
    </source>
</evidence>
<dbReference type="Gene3D" id="3.30.40.10">
    <property type="entry name" value="Zinc/RING finger domain, C3HC4 (zinc finger)"/>
    <property type="match status" value="1"/>
</dbReference>
<dbReference type="AlphaFoldDB" id="A0A9J6C5S9"/>
<dbReference type="GO" id="GO:0090734">
    <property type="term" value="C:site of DNA damage"/>
    <property type="evidence" value="ECO:0007669"/>
    <property type="project" value="TreeGrafter"/>
</dbReference>
<evidence type="ECO:0000256" key="4">
    <source>
        <dbReference type="SAM" id="Coils"/>
    </source>
</evidence>
<evidence type="ECO:0000259" key="6">
    <source>
        <dbReference type="PROSITE" id="PS50089"/>
    </source>
</evidence>
<keyword evidence="2" id="KW-0862">Zinc</keyword>
<feature type="domain" description="RING-type" evidence="6">
    <location>
        <begin position="5"/>
        <end position="46"/>
    </location>
</feature>
<dbReference type="OrthoDB" id="8118048at2759"/>
<dbReference type="EMBL" id="JADBJN010000002">
    <property type="protein sequence ID" value="KAG5677386.1"/>
    <property type="molecule type" value="Genomic_DNA"/>
</dbReference>
<name>A0A9J6C5S9_POLVA</name>
<evidence type="ECO:0000313" key="7">
    <source>
        <dbReference type="EMBL" id="KAG5677386.1"/>
    </source>
</evidence>
<feature type="region of interest" description="Disordered" evidence="5">
    <location>
        <begin position="334"/>
        <end position="370"/>
    </location>
</feature>
<dbReference type="Proteomes" id="UP001107558">
    <property type="component" value="Chromosome 2"/>
</dbReference>
<evidence type="ECO:0000256" key="3">
    <source>
        <dbReference type="PROSITE-ProRule" id="PRU00175"/>
    </source>
</evidence>